<dbReference type="Gene3D" id="1.20.1560.10">
    <property type="entry name" value="ABC transporter type 1, transmembrane domain"/>
    <property type="match status" value="2"/>
</dbReference>
<dbReference type="PANTHER" id="PTHR24223">
    <property type="entry name" value="ATP-BINDING CASSETTE SUB-FAMILY C"/>
    <property type="match status" value="1"/>
</dbReference>
<dbReference type="InterPro" id="IPR036640">
    <property type="entry name" value="ABC1_TM_sf"/>
</dbReference>
<keyword evidence="5" id="KW-0677">Repeat</keyword>
<evidence type="ECO:0000256" key="1">
    <source>
        <dbReference type="ARBA" id="ARBA00004127"/>
    </source>
</evidence>
<dbReference type="FunFam" id="3.40.50.300:FF:000074">
    <property type="entry name" value="Multidrug resistance-associated protein 5 isoform 1"/>
    <property type="match status" value="1"/>
</dbReference>
<dbReference type="SUPFAM" id="SSF52540">
    <property type="entry name" value="P-loop containing nucleoside triphosphate hydrolases"/>
    <property type="match status" value="2"/>
</dbReference>
<dbReference type="PROSITE" id="PS50929">
    <property type="entry name" value="ABC_TM1F"/>
    <property type="match status" value="2"/>
</dbReference>
<dbReference type="FunFam" id="3.40.50.300:FF:000997">
    <property type="entry name" value="Multidrug resistance-associated protein 1"/>
    <property type="match status" value="1"/>
</dbReference>
<dbReference type="CDD" id="cd03244">
    <property type="entry name" value="ABCC_MRP_domain2"/>
    <property type="match status" value="1"/>
</dbReference>
<feature type="transmembrane region" description="Helical" evidence="11">
    <location>
        <begin position="862"/>
        <end position="888"/>
    </location>
</feature>
<evidence type="ECO:0000256" key="10">
    <source>
        <dbReference type="SAM" id="MobiDB-lite"/>
    </source>
</evidence>
<feature type="transmembrane region" description="Helical" evidence="11">
    <location>
        <begin position="260"/>
        <end position="282"/>
    </location>
</feature>
<keyword evidence="3" id="KW-0813">Transport</keyword>
<dbReference type="GO" id="GO:0016887">
    <property type="term" value="F:ATP hydrolysis activity"/>
    <property type="evidence" value="ECO:0007669"/>
    <property type="project" value="InterPro"/>
</dbReference>
<feature type="transmembrane region" description="Helical" evidence="11">
    <location>
        <begin position="1075"/>
        <end position="1096"/>
    </location>
</feature>
<feature type="transmembrane region" description="Helical" evidence="11">
    <location>
        <begin position="403"/>
        <end position="427"/>
    </location>
</feature>
<comment type="caution">
    <text evidence="14">The sequence shown here is derived from an EMBL/GenBank/DDBJ whole genome shotgun (WGS) entry which is preliminary data.</text>
</comment>
<dbReference type="SUPFAM" id="SSF90123">
    <property type="entry name" value="ABC transporter transmembrane region"/>
    <property type="match status" value="2"/>
</dbReference>
<name>A0A9Q0R6N2_ANAIG</name>
<dbReference type="InterPro" id="IPR011527">
    <property type="entry name" value="ABC1_TM_dom"/>
</dbReference>
<dbReference type="Pfam" id="PF00664">
    <property type="entry name" value="ABC_membrane"/>
    <property type="match status" value="2"/>
</dbReference>
<feature type="domain" description="ABC transporter" evidence="12">
    <location>
        <begin position="487"/>
        <end position="715"/>
    </location>
</feature>
<evidence type="ECO:0000256" key="11">
    <source>
        <dbReference type="SAM" id="Phobius"/>
    </source>
</evidence>
<dbReference type="InterPro" id="IPR050173">
    <property type="entry name" value="ABC_transporter_C-like"/>
</dbReference>
<dbReference type="Gene3D" id="3.40.50.300">
    <property type="entry name" value="P-loop containing nucleotide triphosphate hydrolases"/>
    <property type="match status" value="2"/>
</dbReference>
<feature type="domain" description="ABC transmembrane type-1" evidence="13">
    <location>
        <begin position="826"/>
        <end position="1104"/>
    </location>
</feature>
<feature type="transmembrane region" description="Helical" evidence="11">
    <location>
        <begin position="942"/>
        <end position="975"/>
    </location>
</feature>
<gene>
    <name evidence="14" type="ORF">M0811_11752</name>
</gene>
<evidence type="ECO:0000313" key="14">
    <source>
        <dbReference type="EMBL" id="KAJ5069267.1"/>
    </source>
</evidence>
<comment type="similarity">
    <text evidence="2">Belongs to the ABC transporter superfamily. ABCC family. Conjugate transporter (TC 3.A.1.208) subfamily.</text>
</comment>
<dbReference type="InterPro" id="IPR027417">
    <property type="entry name" value="P-loop_NTPase"/>
</dbReference>
<keyword evidence="9 11" id="KW-0472">Membrane</keyword>
<evidence type="ECO:0000256" key="5">
    <source>
        <dbReference type="ARBA" id="ARBA00022737"/>
    </source>
</evidence>
<dbReference type="InterPro" id="IPR003439">
    <property type="entry name" value="ABC_transporter-like_ATP-bd"/>
</dbReference>
<evidence type="ECO:0000256" key="2">
    <source>
        <dbReference type="ARBA" id="ARBA00009726"/>
    </source>
</evidence>
<evidence type="ECO:0000256" key="6">
    <source>
        <dbReference type="ARBA" id="ARBA00022741"/>
    </source>
</evidence>
<keyword evidence="6" id="KW-0547">Nucleotide-binding</keyword>
<feature type="transmembrane region" description="Helical" evidence="11">
    <location>
        <begin position="1051"/>
        <end position="1069"/>
    </location>
</feature>
<dbReference type="GO" id="GO:0012505">
    <property type="term" value="C:endomembrane system"/>
    <property type="evidence" value="ECO:0007669"/>
    <property type="project" value="UniProtKB-SubCell"/>
</dbReference>
<keyword evidence="15" id="KW-1185">Reference proteome</keyword>
<evidence type="ECO:0000256" key="4">
    <source>
        <dbReference type="ARBA" id="ARBA00022692"/>
    </source>
</evidence>
<feature type="domain" description="ABC transmembrane type-1" evidence="13">
    <location>
        <begin position="95"/>
        <end position="429"/>
    </location>
</feature>
<dbReference type="InterPro" id="IPR017871">
    <property type="entry name" value="ABC_transporter-like_CS"/>
</dbReference>
<dbReference type="GO" id="GO:0016020">
    <property type="term" value="C:membrane"/>
    <property type="evidence" value="ECO:0007669"/>
    <property type="project" value="InterPro"/>
</dbReference>
<dbReference type="GO" id="GO:0140359">
    <property type="term" value="F:ABC-type transporter activity"/>
    <property type="evidence" value="ECO:0007669"/>
    <property type="project" value="InterPro"/>
</dbReference>
<reference evidence="14" key="1">
    <citation type="submission" date="2022-10" db="EMBL/GenBank/DDBJ databases">
        <title>Novel sulphate-reducing endosymbionts in the free-living metamonad Anaeramoeba.</title>
        <authorList>
            <person name="Jerlstrom-Hultqvist J."/>
            <person name="Cepicka I."/>
            <person name="Gallot-Lavallee L."/>
            <person name="Salas-Leiva D."/>
            <person name="Curtis B.A."/>
            <person name="Zahonova K."/>
            <person name="Pipaliya S."/>
            <person name="Dacks J."/>
            <person name="Roger A.J."/>
        </authorList>
    </citation>
    <scope>NUCLEOTIDE SEQUENCE</scope>
    <source>
        <strain evidence="14">BMAN</strain>
    </source>
</reference>
<feature type="transmembrane region" description="Helical" evidence="11">
    <location>
        <begin position="87"/>
        <end position="108"/>
    </location>
</feature>
<proteinExistence type="inferred from homology"/>
<dbReference type="CDD" id="cd18579">
    <property type="entry name" value="ABC_6TM_ABCC_D1"/>
    <property type="match status" value="1"/>
</dbReference>
<dbReference type="EMBL" id="JAPDFW010000106">
    <property type="protein sequence ID" value="KAJ5069267.1"/>
    <property type="molecule type" value="Genomic_DNA"/>
</dbReference>
<dbReference type="CDD" id="cd18580">
    <property type="entry name" value="ABC_6TM_ABCC_D2"/>
    <property type="match status" value="1"/>
</dbReference>
<evidence type="ECO:0000259" key="13">
    <source>
        <dbReference type="PROSITE" id="PS50929"/>
    </source>
</evidence>
<feature type="transmembrane region" description="Helical" evidence="11">
    <location>
        <begin position="815"/>
        <end position="834"/>
    </location>
</feature>
<dbReference type="OrthoDB" id="6500128at2759"/>
<evidence type="ECO:0000259" key="12">
    <source>
        <dbReference type="PROSITE" id="PS50893"/>
    </source>
</evidence>
<evidence type="ECO:0000256" key="8">
    <source>
        <dbReference type="ARBA" id="ARBA00022989"/>
    </source>
</evidence>
<dbReference type="Proteomes" id="UP001149090">
    <property type="component" value="Unassembled WGS sequence"/>
</dbReference>
<dbReference type="OMA" id="ACAQWFH"/>
<dbReference type="InterPro" id="IPR003593">
    <property type="entry name" value="AAA+_ATPase"/>
</dbReference>
<feature type="transmembrane region" description="Helical" evidence="11">
    <location>
        <begin position="120"/>
        <end position="142"/>
    </location>
</feature>
<keyword evidence="8 11" id="KW-1133">Transmembrane helix</keyword>
<evidence type="ECO:0000256" key="9">
    <source>
        <dbReference type="ARBA" id="ARBA00023136"/>
    </source>
</evidence>
<comment type="subcellular location">
    <subcellularLocation>
        <location evidence="1">Endomembrane system</location>
        <topology evidence="1">Multi-pass membrane protein</topology>
    </subcellularLocation>
</comment>
<feature type="transmembrane region" description="Helical" evidence="11">
    <location>
        <begin position="288"/>
        <end position="307"/>
    </location>
</feature>
<feature type="domain" description="ABC transporter" evidence="12">
    <location>
        <begin position="1141"/>
        <end position="1375"/>
    </location>
</feature>
<dbReference type="CDD" id="cd03250">
    <property type="entry name" value="ABCC_MRP_domain1"/>
    <property type="match status" value="1"/>
</dbReference>
<feature type="region of interest" description="Disordered" evidence="10">
    <location>
        <begin position="180"/>
        <end position="201"/>
    </location>
</feature>
<evidence type="ECO:0000313" key="15">
    <source>
        <dbReference type="Proteomes" id="UP001149090"/>
    </source>
</evidence>
<dbReference type="InterPro" id="IPR044726">
    <property type="entry name" value="ABCC_6TM_D2"/>
</dbReference>
<keyword evidence="4 11" id="KW-0812">Transmembrane</keyword>
<sequence length="1396" mass="159233">MKTEKISHVPNKEIKANIFSRLVFSWFTSLAKIGYKRPLIQNDLFELRPQDFCSKITGELEPKWNEEKKQTKPKLINSLKKQFKKPLYLAGIPKFFASACSILNPILLQQLIKYMSDSSASQSTGIILVLFLFLSGIFRTILDNLSLDQVIKVGFRARSGLTSLIYRKSLLINRKISDQQKKKQEPKKEKEEEELKEKELKEEEELKEKGLKKEKEKKLTKKERKALAEKQNEEQIKSNLSSTGQIVNLMSGDLTKMEETALFFHVIWSAPLQILVCLALLINLLGAAALVGFGVLILSFPINRFIFKKFTKKNILFMVQTDSRIKIINELLQGIRVIKFYAWEKIFKKKILDLRDKEISILKKILILRVSFTVLYTMLPLLTAVTTFVVYGSTGKKLTAEKVFTSIALFELMRVQLLFLPWTIVSFSNFKVSMKRIETFLLSPEIPEENREIHRQRVDPNSNEVQITIQNGSFTYDTNNNQNNNNNNEIDIKKEIPLEEQKSQKQVLLKNISLDFEPRKLTMIIGPVGSGKSSLLAAILGEMVQLQGKTTIKGSIAYVSQEAWIQNGTVKENILFGHALDKKRYNQVIESCALIPDLAVLPAGDSTEIGEKGVNISGGQKQRISLARAIYSNADIFLFDDPLSAVDSHVGRHIFDQAILGKVLQTKTRILVTHQLQYLPHSDFIIVIKDGEVFAKGTFEELIHKGVDFSNLLGDQEKRVDESETSDDDDDDDILDENLNKKNKKEKIKWIDLQPETESDPFGDDSDVEIDIELPPNENREKEVSKEKVENKKGELVKEEEREFGAVASFYYKHYIKVAGGCCILFIVIVSGIFRESFRVAADYWLAIWTDGTIFHDKTDRFYIGIYVAISCGMFLFAFIFSAIWIFASIRASKRIHNDLLFAIARAPTRFFDTTPIGRILNRFSKDVLDTDLFLSANFENFISVGISLFAIFVVIVSVAPYFLIPLVVILYIYYKFMQYYRSTSREIQRLQSISRSPIYNNFSETLTGVSTIRAFQKQKEFIEINDSRVDENTSAIYCNFSSNRWFGVRVETISSIIVLCTSIIIIAQKDKLNASFAALGLTYSLQVTILLTWLVRYGALLEQQMNSIERCVEFSSIESEKPEIIPQHRPPKNWPNLGKIQFNKICMRYREGLPSVLKKVSATIQPQEKVGIVGRTGSGKSSLMLSLFRIVEIYKGKVEIDGIDISQIGLKDLRDKLAIIPQDVVMFTGTVRENLDPTKQYSDERIWEILEQVHLYEKFQGLEEKLETKVTEGGDNFSAGEKQLICLARALLKHPKILVLDEATSSIDTETDSLIQKTIREQFKDCTVLTIAHRLHTIMDSDRIMCLENGKIKEFDKPSLLLRNPNGLLSQLVHKTGPKTEAHLKRIANGEESIL</sequence>
<organism evidence="14 15">
    <name type="scientific">Anaeramoeba ignava</name>
    <name type="common">Anaerobic marine amoeba</name>
    <dbReference type="NCBI Taxonomy" id="1746090"/>
    <lineage>
        <taxon>Eukaryota</taxon>
        <taxon>Metamonada</taxon>
        <taxon>Anaeramoebidae</taxon>
        <taxon>Anaeramoeba</taxon>
    </lineage>
</organism>
<keyword evidence="7" id="KW-0067">ATP-binding</keyword>
<evidence type="ECO:0000256" key="7">
    <source>
        <dbReference type="ARBA" id="ARBA00022840"/>
    </source>
</evidence>
<dbReference type="PROSITE" id="PS00211">
    <property type="entry name" value="ABC_TRANSPORTER_1"/>
    <property type="match status" value="2"/>
</dbReference>
<feature type="transmembrane region" description="Helical" evidence="11">
    <location>
        <begin position="366"/>
        <end position="391"/>
    </location>
</feature>
<dbReference type="InterPro" id="IPR044746">
    <property type="entry name" value="ABCC_6TM_D1"/>
</dbReference>
<dbReference type="PROSITE" id="PS50893">
    <property type="entry name" value="ABC_TRANSPORTER_2"/>
    <property type="match status" value="2"/>
</dbReference>
<dbReference type="FunFam" id="1.20.1560.10:FF:000010">
    <property type="entry name" value="Multidrug resistance-associated ABC transporter"/>
    <property type="match status" value="1"/>
</dbReference>
<evidence type="ECO:0000256" key="3">
    <source>
        <dbReference type="ARBA" id="ARBA00022448"/>
    </source>
</evidence>
<dbReference type="SMART" id="SM00382">
    <property type="entry name" value="AAA"/>
    <property type="match status" value="2"/>
</dbReference>
<accession>A0A9Q0R6N2</accession>
<dbReference type="Pfam" id="PF00005">
    <property type="entry name" value="ABC_tran"/>
    <property type="match status" value="2"/>
</dbReference>
<dbReference type="GO" id="GO:0005524">
    <property type="term" value="F:ATP binding"/>
    <property type="evidence" value="ECO:0007669"/>
    <property type="project" value="UniProtKB-KW"/>
</dbReference>
<protein>
    <submittedName>
        <fullName evidence="14">Multidrug-resistance like protein 1 isoform i</fullName>
    </submittedName>
</protein>